<evidence type="ECO:0000256" key="1">
    <source>
        <dbReference type="SAM" id="Phobius"/>
    </source>
</evidence>
<protein>
    <submittedName>
        <fullName evidence="2">Uncharacterized protein</fullName>
    </submittedName>
</protein>
<reference evidence="2 3" key="1">
    <citation type="submission" date="2019-05" db="EMBL/GenBank/DDBJ databases">
        <title>Another draft genome of Portunus trituberculatus and its Hox gene families provides insights of decapod evolution.</title>
        <authorList>
            <person name="Jeong J.-H."/>
            <person name="Song I."/>
            <person name="Kim S."/>
            <person name="Choi T."/>
            <person name="Kim D."/>
            <person name="Ryu S."/>
            <person name="Kim W."/>
        </authorList>
    </citation>
    <scope>NUCLEOTIDE SEQUENCE [LARGE SCALE GENOMIC DNA]</scope>
    <source>
        <tissue evidence="2">Muscle</tissue>
    </source>
</reference>
<sequence>MGTTINKIACVTNGWKLNGASHTYSSRTPTDTIGHNIKKKTFSSGTGIAVGSLVFSWNVLVALVYVYYIGKQPKDDSLNHYMDLVMDNLQVMLVENGLDPVALPNTSMGFSDTVSCGFLGSTEKRVTL</sequence>
<proteinExistence type="predicted"/>
<keyword evidence="1" id="KW-0472">Membrane</keyword>
<name>A0A5B7GZ81_PORTR</name>
<dbReference type="EMBL" id="VSRR010020356">
    <property type="protein sequence ID" value="MPC63043.1"/>
    <property type="molecule type" value="Genomic_DNA"/>
</dbReference>
<gene>
    <name evidence="2" type="ORF">E2C01_057134</name>
</gene>
<dbReference type="AlphaFoldDB" id="A0A5B7GZ81"/>
<keyword evidence="1" id="KW-0812">Transmembrane</keyword>
<keyword evidence="3" id="KW-1185">Reference proteome</keyword>
<keyword evidence="1" id="KW-1133">Transmembrane helix</keyword>
<dbReference type="OrthoDB" id="6419576at2759"/>
<accession>A0A5B7GZ81</accession>
<dbReference type="Proteomes" id="UP000324222">
    <property type="component" value="Unassembled WGS sequence"/>
</dbReference>
<comment type="caution">
    <text evidence="2">The sequence shown here is derived from an EMBL/GenBank/DDBJ whole genome shotgun (WGS) entry which is preliminary data.</text>
</comment>
<feature type="transmembrane region" description="Helical" evidence="1">
    <location>
        <begin position="48"/>
        <end position="68"/>
    </location>
</feature>
<evidence type="ECO:0000313" key="3">
    <source>
        <dbReference type="Proteomes" id="UP000324222"/>
    </source>
</evidence>
<evidence type="ECO:0000313" key="2">
    <source>
        <dbReference type="EMBL" id="MPC63043.1"/>
    </source>
</evidence>
<organism evidence="2 3">
    <name type="scientific">Portunus trituberculatus</name>
    <name type="common">Swimming crab</name>
    <name type="synonym">Neptunus trituberculatus</name>
    <dbReference type="NCBI Taxonomy" id="210409"/>
    <lineage>
        <taxon>Eukaryota</taxon>
        <taxon>Metazoa</taxon>
        <taxon>Ecdysozoa</taxon>
        <taxon>Arthropoda</taxon>
        <taxon>Crustacea</taxon>
        <taxon>Multicrustacea</taxon>
        <taxon>Malacostraca</taxon>
        <taxon>Eumalacostraca</taxon>
        <taxon>Eucarida</taxon>
        <taxon>Decapoda</taxon>
        <taxon>Pleocyemata</taxon>
        <taxon>Brachyura</taxon>
        <taxon>Eubrachyura</taxon>
        <taxon>Portunoidea</taxon>
        <taxon>Portunidae</taxon>
        <taxon>Portuninae</taxon>
        <taxon>Portunus</taxon>
    </lineage>
</organism>